<dbReference type="SUPFAM" id="SSF52743">
    <property type="entry name" value="Subtilisin-like"/>
    <property type="match status" value="1"/>
</dbReference>
<keyword evidence="5" id="KW-0720">Serine protease</keyword>
<keyword evidence="6" id="KW-0106">Calcium</keyword>
<evidence type="ECO:0000256" key="5">
    <source>
        <dbReference type="ARBA" id="ARBA00022825"/>
    </source>
</evidence>
<dbReference type="AlphaFoldDB" id="A0A031LRK4"/>
<dbReference type="InterPro" id="IPR050819">
    <property type="entry name" value="Tripeptidyl-peptidase_I"/>
</dbReference>
<feature type="transmembrane region" description="Helical" evidence="8">
    <location>
        <begin position="1037"/>
        <end position="1055"/>
    </location>
</feature>
<proteinExistence type="predicted"/>
<keyword evidence="8" id="KW-1133">Transmembrane helix</keyword>
<keyword evidence="8" id="KW-0472">Membrane</keyword>
<dbReference type="STRING" id="1160895.CM19_02010"/>
<name>A0A031LRK4_9CREN</name>
<dbReference type="Gene3D" id="3.40.50.200">
    <property type="entry name" value="Peptidase S8/S53 domain"/>
    <property type="match status" value="1"/>
</dbReference>
<keyword evidence="8" id="KW-0812">Transmembrane</keyword>
<dbReference type="PROSITE" id="PS51695">
    <property type="entry name" value="SEDOLISIN"/>
    <property type="match status" value="1"/>
</dbReference>
<dbReference type="RefSeq" id="WP_048098734.1">
    <property type="nucleotide sequence ID" value="NZ_JFZT01000017.1"/>
</dbReference>
<gene>
    <name evidence="10" type="ORF">CM19_02010</name>
</gene>
<dbReference type="PANTHER" id="PTHR14218:SF15">
    <property type="entry name" value="TRIPEPTIDYL-PEPTIDASE 1"/>
    <property type="match status" value="1"/>
</dbReference>
<accession>A0A031LRK4</accession>
<evidence type="ECO:0000256" key="2">
    <source>
        <dbReference type="ARBA" id="ARBA00022670"/>
    </source>
</evidence>
<dbReference type="GO" id="GO:0046872">
    <property type="term" value="F:metal ion binding"/>
    <property type="evidence" value="ECO:0007669"/>
    <property type="project" value="UniProtKB-KW"/>
</dbReference>
<evidence type="ECO:0000256" key="1">
    <source>
        <dbReference type="ARBA" id="ARBA00001913"/>
    </source>
</evidence>
<protein>
    <submittedName>
        <fullName evidence="10">Peptidase S53</fullName>
    </submittedName>
</protein>
<evidence type="ECO:0000259" key="9">
    <source>
        <dbReference type="PROSITE" id="PS51695"/>
    </source>
</evidence>
<keyword evidence="7" id="KW-0865">Zymogen</keyword>
<keyword evidence="4" id="KW-0378">Hydrolase</keyword>
<dbReference type="InterPro" id="IPR030400">
    <property type="entry name" value="Sedolisin_dom"/>
</dbReference>
<sequence length="1058" mass="115882">MLKTILVIFILLTEAIPFFTNNINNSINNTTISPSSTLTVAIVIPPKNLETLEMDVQNHTILNKTQIENLFIPRHKLKEDLSYLANHGINVTSFLNVIIATGKAKILENVLHGEFYINKIGNTSFYQFFGKPPFSGANIIATNITKAFLEKPDTLINLTQAVAYNVISPHDLAKAYNVTYLYSKGIYGTGTTIGVLDFYGDPYIETQLKQFDSEYNISSPQFLQVQPIGAYNPEEGIVSGWSLEISLDVEYSHAIAPKAGIILYVANPNIPLPADIAFIDQQDSVNVVSQSFGIPELYVNLGIIPLSYIQSLNYEYWLGEVEGITFVAASGDYGGNGYNYFLFPNGNLLFPASDPYVLAVGGSTLYVNQNNTVQTAWSGESTIGASTGGYSSIFPAPWYQNTSGYRIVPDIIADANPYTGVNVLYYHGETVLVGGTSVASPTTVGIIDLITEIKGRLGFINPLIYDLKGTKAIEEVNSGYNTPYTANSSLNPVTGLGYINAGYLANLLHVANNMCVAVNNMSYLDGQVVHVVVKTSGTGPITGFVYNGKTVISKFSLQYNGSYWIGSFTAQGSGEEEVIVTQGSEISGTYIDVGLQASFILPEIAIYPESESIPILVELLYPNGSAATASNSYRADILSYNVTDNTFSKVTSIPLKVMPIINISSLGILIKFNSSYLLGYYNTSNVVGGIDMVKIPGIFGFTEIVLGAYVVPIVLPGVFTEPTSITSNENFTLEVAVEALNSPNVTVQIIGNSGIVYQTRVNAIEVDNNEYYIKEINIPSMKPGYYKVIAYATYNGSNYEVYGSGFTQIYIAPGSLNVNVTMLPSRVVYENQTIEVKASITYPNGTPVRFGTFSAVIVPDYLKSAFDSLSVSYSTPLNYVNGSWIAYITTPSSNSNPFGYSAEGLSGNWEIYVYGESSTYWPTQFPNVLNYQSLSVLPSSPNLQFELLPYTYIYTFNGTLAYRDYIYNATIINHNATFIDSVINNLKLDNGTITLINSIVYHNETFNGKIIGKKDNNQQKVTESNSKPTSINYMEEYGILTLILVVLFSTILWIIRHK</sequence>
<organism evidence="10 11">
    <name type="scientific">Candidatus Acidianus copahuensis</name>
    <dbReference type="NCBI Taxonomy" id="1160895"/>
    <lineage>
        <taxon>Archaea</taxon>
        <taxon>Thermoproteota</taxon>
        <taxon>Thermoprotei</taxon>
        <taxon>Sulfolobales</taxon>
        <taxon>Sulfolobaceae</taxon>
        <taxon>Acidianus</taxon>
    </lineage>
</organism>
<dbReference type="GO" id="GO:0006508">
    <property type="term" value="P:proteolysis"/>
    <property type="evidence" value="ECO:0007669"/>
    <property type="project" value="UniProtKB-KW"/>
</dbReference>
<evidence type="ECO:0000256" key="4">
    <source>
        <dbReference type="ARBA" id="ARBA00022801"/>
    </source>
</evidence>
<dbReference type="InterPro" id="IPR015366">
    <property type="entry name" value="S53_propep"/>
</dbReference>
<dbReference type="SMART" id="SM00944">
    <property type="entry name" value="Pro-kuma_activ"/>
    <property type="match status" value="1"/>
</dbReference>
<evidence type="ECO:0000313" key="11">
    <source>
        <dbReference type="Proteomes" id="UP000024332"/>
    </source>
</evidence>
<feature type="domain" description="Peptidase S53" evidence="9">
    <location>
        <begin position="166"/>
        <end position="511"/>
    </location>
</feature>
<dbReference type="OrthoDB" id="56693at2157"/>
<evidence type="ECO:0000256" key="3">
    <source>
        <dbReference type="ARBA" id="ARBA00022723"/>
    </source>
</evidence>
<reference evidence="10 11" key="1">
    <citation type="submission" date="2014-03" db="EMBL/GenBank/DDBJ databases">
        <title>Draft genome sequence of the novel thermoacidophilic archaea Acidianus copahuensis ALE1 strain, isolated from Copahue volcanic area in Neuquen Argentina.</title>
        <authorList>
            <person name="Urbieta M.S."/>
            <person name="Rascovan N."/>
            <person name="Castro C."/>
            <person name="Revale S."/>
            <person name="Giaveno M.A."/>
            <person name="Vazquez M.P."/>
            <person name="Donati E.R."/>
        </authorList>
    </citation>
    <scope>NUCLEOTIDE SEQUENCE [LARGE SCALE GENOMIC DNA]</scope>
    <source>
        <strain evidence="10 11">ALE1</strain>
    </source>
</reference>
<dbReference type="GO" id="GO:0004252">
    <property type="term" value="F:serine-type endopeptidase activity"/>
    <property type="evidence" value="ECO:0007669"/>
    <property type="project" value="InterPro"/>
</dbReference>
<keyword evidence="2" id="KW-0645">Protease</keyword>
<evidence type="ECO:0000256" key="8">
    <source>
        <dbReference type="SAM" id="Phobius"/>
    </source>
</evidence>
<dbReference type="Proteomes" id="UP000024332">
    <property type="component" value="Unassembled WGS sequence"/>
</dbReference>
<keyword evidence="11" id="KW-1185">Reference proteome</keyword>
<dbReference type="InterPro" id="IPR036852">
    <property type="entry name" value="Peptidase_S8/S53_dom_sf"/>
</dbReference>
<evidence type="ECO:0000313" key="10">
    <source>
        <dbReference type="EMBL" id="EZQ11007.1"/>
    </source>
</evidence>
<evidence type="ECO:0000256" key="7">
    <source>
        <dbReference type="ARBA" id="ARBA00023145"/>
    </source>
</evidence>
<dbReference type="CDD" id="cd04056">
    <property type="entry name" value="Peptidases_S53"/>
    <property type="match status" value="1"/>
</dbReference>
<comment type="cofactor">
    <cofactor evidence="1">
        <name>Ca(2+)</name>
        <dbReference type="ChEBI" id="CHEBI:29108"/>
    </cofactor>
</comment>
<dbReference type="GO" id="GO:0008240">
    <property type="term" value="F:tripeptidyl-peptidase activity"/>
    <property type="evidence" value="ECO:0007669"/>
    <property type="project" value="TreeGrafter"/>
</dbReference>
<dbReference type="EMBL" id="JFZT01000017">
    <property type="protein sequence ID" value="EZQ11007.1"/>
    <property type="molecule type" value="Genomic_DNA"/>
</dbReference>
<dbReference type="Pfam" id="PF09286">
    <property type="entry name" value="Pro-kuma_activ"/>
    <property type="match status" value="1"/>
</dbReference>
<evidence type="ECO:0000256" key="6">
    <source>
        <dbReference type="ARBA" id="ARBA00022837"/>
    </source>
</evidence>
<comment type="caution">
    <text evidence="10">The sequence shown here is derived from an EMBL/GenBank/DDBJ whole genome shotgun (WGS) entry which is preliminary data.</text>
</comment>
<keyword evidence="3" id="KW-0479">Metal-binding</keyword>
<dbReference type="PANTHER" id="PTHR14218">
    <property type="entry name" value="PROTEASE S8 TRIPEPTIDYL PEPTIDASE I CLN2"/>
    <property type="match status" value="1"/>
</dbReference>